<dbReference type="Pfam" id="PF02119">
    <property type="entry name" value="FlgI"/>
    <property type="match status" value="1"/>
</dbReference>
<dbReference type="PANTHER" id="PTHR30381">
    <property type="entry name" value="FLAGELLAR P-RING PERIPLASMIC PROTEIN FLGI"/>
    <property type="match status" value="1"/>
</dbReference>
<accession>A0ABQ6BSP8</accession>
<dbReference type="Proteomes" id="UP001156836">
    <property type="component" value="Unassembled WGS sequence"/>
</dbReference>
<reference evidence="6" key="1">
    <citation type="journal article" date="2019" name="Int. J. Syst. Evol. Microbiol.">
        <title>The Global Catalogue of Microorganisms (GCM) 10K type strain sequencing project: providing services to taxonomists for standard genome sequencing and annotation.</title>
        <authorList>
            <consortium name="The Broad Institute Genomics Platform"/>
            <consortium name="The Broad Institute Genome Sequencing Center for Infectious Disease"/>
            <person name="Wu L."/>
            <person name="Ma J."/>
        </authorList>
    </citation>
    <scope>NUCLEOTIDE SEQUENCE [LARGE SCALE GENOMIC DNA]</scope>
    <source>
        <strain evidence="6">NBRC 104970</strain>
    </source>
</reference>
<dbReference type="EMBL" id="BSOZ01000017">
    <property type="protein sequence ID" value="GLS04397.1"/>
    <property type="molecule type" value="Genomic_DNA"/>
</dbReference>
<gene>
    <name evidence="5" type="ORF">GCM10007860_15440</name>
</gene>
<comment type="subcellular location">
    <subcellularLocation>
        <location evidence="2">Bacterial flagellum basal body</location>
    </subcellularLocation>
</comment>
<keyword evidence="4" id="KW-0975">Bacterial flagellum</keyword>
<name>A0ABQ6BSP8_9NEIS</name>
<dbReference type="PANTHER" id="PTHR30381:SF0">
    <property type="entry name" value="FLAGELLAR P-RING PROTEIN"/>
    <property type="match status" value="1"/>
</dbReference>
<organism evidence="5 6">
    <name type="scientific">Chitiniphilus shinanonensis</name>
    <dbReference type="NCBI Taxonomy" id="553088"/>
    <lineage>
        <taxon>Bacteria</taxon>
        <taxon>Pseudomonadati</taxon>
        <taxon>Pseudomonadota</taxon>
        <taxon>Betaproteobacteria</taxon>
        <taxon>Neisseriales</taxon>
        <taxon>Chitinibacteraceae</taxon>
        <taxon>Chitiniphilus</taxon>
    </lineage>
</organism>
<evidence type="ECO:0000256" key="2">
    <source>
        <dbReference type="ARBA" id="ARBA00004117"/>
    </source>
</evidence>
<dbReference type="InterPro" id="IPR001782">
    <property type="entry name" value="Flag_FlgI"/>
</dbReference>
<proteinExistence type="predicted"/>
<keyword evidence="6" id="KW-1185">Reference proteome</keyword>
<sequence length="226" mass="23887">MGGFKVEANQTVEQKNYPTVGIIPGGCAVEQGTLSSPRPPDGKLRFLLNNPDYLMANQVASKIRASVSDVTVVPRDAGLVEVQFSESLSDQRLVELIAGIQAVRVEPINQVKIVVNERSGVVVAGANTVISPITISHSGLRISVTTTSIVTQPLLVIDSPGTRATVEKDSRIAVSETSGAVITRPGNTIADLVGELNRQHVTARDMIAILQAIKASGALYADILVQ</sequence>
<evidence type="ECO:0000313" key="5">
    <source>
        <dbReference type="EMBL" id="GLS04397.1"/>
    </source>
</evidence>
<evidence type="ECO:0000256" key="4">
    <source>
        <dbReference type="ARBA" id="ARBA00023143"/>
    </source>
</evidence>
<comment type="function">
    <text evidence="1">Assembles around the rod to form the L-ring and probably protects the motor/basal body from shearing forces during rotation.</text>
</comment>
<evidence type="ECO:0008006" key="7">
    <source>
        <dbReference type="Google" id="ProtNLM"/>
    </source>
</evidence>
<evidence type="ECO:0000256" key="1">
    <source>
        <dbReference type="ARBA" id="ARBA00002591"/>
    </source>
</evidence>
<comment type="caution">
    <text evidence="5">The sequence shown here is derived from an EMBL/GenBank/DDBJ whole genome shotgun (WGS) entry which is preliminary data.</text>
</comment>
<evidence type="ECO:0000256" key="3">
    <source>
        <dbReference type="ARBA" id="ARBA00022729"/>
    </source>
</evidence>
<keyword evidence="3" id="KW-0732">Signal</keyword>
<protein>
    <recommendedName>
        <fullName evidence="7">Flagellar P-ring protein</fullName>
    </recommendedName>
</protein>
<evidence type="ECO:0000313" key="6">
    <source>
        <dbReference type="Proteomes" id="UP001156836"/>
    </source>
</evidence>